<dbReference type="InterPro" id="IPR036390">
    <property type="entry name" value="WH_DNA-bd_sf"/>
</dbReference>
<dbReference type="PRINTS" id="PR00598">
    <property type="entry name" value="HTHMARR"/>
</dbReference>
<name>A0A2P8E505_9ACTN</name>
<accession>A0A2P8E505</accession>
<evidence type="ECO:0000313" key="4">
    <source>
        <dbReference type="Proteomes" id="UP000243528"/>
    </source>
</evidence>
<dbReference type="Proteomes" id="UP000243528">
    <property type="component" value="Unassembled WGS sequence"/>
</dbReference>
<dbReference type="GO" id="GO:0003677">
    <property type="term" value="F:DNA binding"/>
    <property type="evidence" value="ECO:0007669"/>
    <property type="project" value="UniProtKB-KW"/>
</dbReference>
<dbReference type="PANTHER" id="PTHR33164">
    <property type="entry name" value="TRANSCRIPTIONAL REGULATOR, MARR FAMILY"/>
    <property type="match status" value="1"/>
</dbReference>
<dbReference type="SUPFAM" id="SSF46785">
    <property type="entry name" value="Winged helix' DNA-binding domain"/>
    <property type="match status" value="1"/>
</dbReference>
<dbReference type="EMBL" id="PYGE01000005">
    <property type="protein sequence ID" value="PSL04541.1"/>
    <property type="molecule type" value="Genomic_DNA"/>
</dbReference>
<gene>
    <name evidence="3" type="ORF">CLV30_1054</name>
</gene>
<organism evidence="3 4">
    <name type="scientific">Haloactinopolyspora alba</name>
    <dbReference type="NCBI Taxonomy" id="648780"/>
    <lineage>
        <taxon>Bacteria</taxon>
        <taxon>Bacillati</taxon>
        <taxon>Actinomycetota</taxon>
        <taxon>Actinomycetes</taxon>
        <taxon>Jiangellales</taxon>
        <taxon>Jiangellaceae</taxon>
        <taxon>Haloactinopolyspora</taxon>
    </lineage>
</organism>
<dbReference type="PROSITE" id="PS50995">
    <property type="entry name" value="HTH_MARR_2"/>
    <property type="match status" value="1"/>
</dbReference>
<evidence type="ECO:0000259" key="2">
    <source>
        <dbReference type="PROSITE" id="PS50995"/>
    </source>
</evidence>
<proteinExistence type="predicted"/>
<feature type="region of interest" description="Disordered" evidence="1">
    <location>
        <begin position="161"/>
        <end position="183"/>
    </location>
</feature>
<dbReference type="GO" id="GO:0006950">
    <property type="term" value="P:response to stress"/>
    <property type="evidence" value="ECO:0007669"/>
    <property type="project" value="TreeGrafter"/>
</dbReference>
<dbReference type="GO" id="GO:0003700">
    <property type="term" value="F:DNA-binding transcription factor activity"/>
    <property type="evidence" value="ECO:0007669"/>
    <property type="project" value="InterPro"/>
</dbReference>
<reference evidence="3 4" key="1">
    <citation type="submission" date="2018-03" db="EMBL/GenBank/DDBJ databases">
        <title>Genomic Encyclopedia of Archaeal and Bacterial Type Strains, Phase II (KMG-II): from individual species to whole genera.</title>
        <authorList>
            <person name="Goeker M."/>
        </authorList>
    </citation>
    <scope>NUCLEOTIDE SEQUENCE [LARGE SCALE GENOMIC DNA]</scope>
    <source>
        <strain evidence="3 4">DSM 45211</strain>
    </source>
</reference>
<dbReference type="InterPro" id="IPR036388">
    <property type="entry name" value="WH-like_DNA-bd_sf"/>
</dbReference>
<comment type="caution">
    <text evidence="3">The sequence shown here is derived from an EMBL/GenBank/DDBJ whole genome shotgun (WGS) entry which is preliminary data.</text>
</comment>
<protein>
    <submittedName>
        <fullName evidence="3">DNA-binding MarR family transcriptional regulator</fullName>
    </submittedName>
</protein>
<dbReference type="OrthoDB" id="3237509at2"/>
<dbReference type="SMART" id="SM00347">
    <property type="entry name" value="HTH_MARR"/>
    <property type="match status" value="1"/>
</dbReference>
<dbReference type="Gene3D" id="1.10.10.10">
    <property type="entry name" value="Winged helix-like DNA-binding domain superfamily/Winged helix DNA-binding domain"/>
    <property type="match status" value="1"/>
</dbReference>
<feature type="domain" description="HTH marR-type" evidence="2">
    <location>
        <begin position="26"/>
        <end position="161"/>
    </location>
</feature>
<evidence type="ECO:0000256" key="1">
    <source>
        <dbReference type="SAM" id="MobiDB-lite"/>
    </source>
</evidence>
<dbReference type="RefSeq" id="WP_106536763.1">
    <property type="nucleotide sequence ID" value="NZ_PYGE01000005.1"/>
</dbReference>
<keyword evidence="3" id="KW-0238">DNA-binding</keyword>
<dbReference type="InterPro" id="IPR000835">
    <property type="entry name" value="HTH_MarR-typ"/>
</dbReference>
<dbReference type="InterPro" id="IPR039422">
    <property type="entry name" value="MarR/SlyA-like"/>
</dbReference>
<dbReference type="AlphaFoldDB" id="A0A2P8E505"/>
<sequence>MTEHRDRVAELLADWRAQYPEALAPTSELAKRIIVLAADLDEASRRILPDFDLTVAEFQILVALRRSPPPHRLKPNELSSSLLMSSGGTSNVTNELVGRRLVEREDDPDDRRSSWVRLTEEGARLAERAVRASTAAHSDVFAGAADEDVRVATDALRRLSAAVEAPRQPTPPPARATRPQSVT</sequence>
<dbReference type="PANTHER" id="PTHR33164:SF104">
    <property type="entry name" value="TRANSCRIPTIONAL REGULATORY PROTEIN"/>
    <property type="match status" value="1"/>
</dbReference>
<keyword evidence="4" id="KW-1185">Reference proteome</keyword>
<evidence type="ECO:0000313" key="3">
    <source>
        <dbReference type="EMBL" id="PSL04541.1"/>
    </source>
</evidence>
<dbReference type="Pfam" id="PF12802">
    <property type="entry name" value="MarR_2"/>
    <property type="match status" value="1"/>
</dbReference>